<reference evidence="4 5" key="1">
    <citation type="journal article" date="2015" name="Fungal Genet. Biol.">
        <title>Evolution of novel wood decay mechanisms in Agaricales revealed by the genome sequences of Fistulina hepatica and Cylindrobasidium torrendii.</title>
        <authorList>
            <person name="Floudas D."/>
            <person name="Held B.W."/>
            <person name="Riley R."/>
            <person name="Nagy L.G."/>
            <person name="Koehler G."/>
            <person name="Ransdell A.S."/>
            <person name="Younus H."/>
            <person name="Chow J."/>
            <person name="Chiniquy J."/>
            <person name="Lipzen A."/>
            <person name="Tritt A."/>
            <person name="Sun H."/>
            <person name="Haridas S."/>
            <person name="LaButti K."/>
            <person name="Ohm R.A."/>
            <person name="Kues U."/>
            <person name="Blanchette R.A."/>
            <person name="Grigoriev I.V."/>
            <person name="Minto R.E."/>
            <person name="Hibbett D.S."/>
        </authorList>
    </citation>
    <scope>NUCLEOTIDE SEQUENCE [LARGE SCALE GENOMIC DNA]</scope>
    <source>
        <strain evidence="4 5">FP15055 ss-10</strain>
    </source>
</reference>
<feature type="compositionally biased region" description="Basic and acidic residues" evidence="1">
    <location>
        <begin position="1"/>
        <end position="11"/>
    </location>
</feature>
<organism evidence="4 5">
    <name type="scientific">Cylindrobasidium torrendii FP15055 ss-10</name>
    <dbReference type="NCBI Taxonomy" id="1314674"/>
    <lineage>
        <taxon>Eukaryota</taxon>
        <taxon>Fungi</taxon>
        <taxon>Dikarya</taxon>
        <taxon>Basidiomycota</taxon>
        <taxon>Agaricomycotina</taxon>
        <taxon>Agaricomycetes</taxon>
        <taxon>Agaricomycetidae</taxon>
        <taxon>Agaricales</taxon>
        <taxon>Marasmiineae</taxon>
        <taxon>Physalacriaceae</taxon>
        <taxon>Cylindrobasidium</taxon>
    </lineage>
</organism>
<keyword evidence="2" id="KW-1133">Transmembrane helix</keyword>
<feature type="domain" description="DUF3533" evidence="3">
    <location>
        <begin position="77"/>
        <end position="444"/>
    </location>
</feature>
<feature type="region of interest" description="Disordered" evidence="1">
    <location>
        <begin position="1"/>
        <end position="41"/>
    </location>
</feature>
<feature type="compositionally biased region" description="Polar residues" evidence="1">
    <location>
        <begin position="15"/>
        <end position="28"/>
    </location>
</feature>
<evidence type="ECO:0000313" key="5">
    <source>
        <dbReference type="Proteomes" id="UP000054007"/>
    </source>
</evidence>
<feature type="transmembrane region" description="Helical" evidence="2">
    <location>
        <begin position="317"/>
        <end position="338"/>
    </location>
</feature>
<protein>
    <recommendedName>
        <fullName evidence="3">DUF3533 domain-containing protein</fullName>
    </recommendedName>
</protein>
<feature type="transmembrane region" description="Helical" evidence="2">
    <location>
        <begin position="270"/>
        <end position="296"/>
    </location>
</feature>
<dbReference type="STRING" id="1314674.A0A0D7BH48"/>
<dbReference type="PANTHER" id="PTHR34814:SF1">
    <property type="entry name" value="NITROSOGUANIDINE RESISTANCE PROTEIN SNG1"/>
    <property type="match status" value="1"/>
</dbReference>
<feature type="transmembrane region" description="Helical" evidence="2">
    <location>
        <begin position="402"/>
        <end position="422"/>
    </location>
</feature>
<dbReference type="Proteomes" id="UP000054007">
    <property type="component" value="Unassembled WGS sequence"/>
</dbReference>
<evidence type="ECO:0000256" key="2">
    <source>
        <dbReference type="SAM" id="Phobius"/>
    </source>
</evidence>
<dbReference type="InterPro" id="IPR053001">
    <property type="entry name" value="MNNG_permease-like"/>
</dbReference>
<feature type="compositionally biased region" description="Low complexity" evidence="1">
    <location>
        <begin position="32"/>
        <end position="41"/>
    </location>
</feature>
<name>A0A0D7BH48_9AGAR</name>
<feature type="transmembrane region" description="Helical" evidence="2">
    <location>
        <begin position="429"/>
        <end position="454"/>
    </location>
</feature>
<accession>A0A0D7BH48</accession>
<feature type="region of interest" description="Disordered" evidence="1">
    <location>
        <begin position="471"/>
        <end position="547"/>
    </location>
</feature>
<dbReference type="PANTHER" id="PTHR34814">
    <property type="entry name" value="NITROSOGUANIDINE RESISTANCE PROTEIN SNG1"/>
    <property type="match status" value="1"/>
</dbReference>
<dbReference type="InterPro" id="IPR022703">
    <property type="entry name" value="DUF3533"/>
</dbReference>
<evidence type="ECO:0000256" key="1">
    <source>
        <dbReference type="SAM" id="MobiDB-lite"/>
    </source>
</evidence>
<dbReference type="EMBL" id="KN880484">
    <property type="protein sequence ID" value="KIY69434.1"/>
    <property type="molecule type" value="Genomic_DNA"/>
</dbReference>
<keyword evidence="2" id="KW-0812">Transmembrane</keyword>
<dbReference type="OrthoDB" id="2140105at2759"/>
<keyword evidence="5" id="KW-1185">Reference proteome</keyword>
<feature type="transmembrane region" description="Helical" evidence="2">
    <location>
        <begin position="344"/>
        <end position="364"/>
    </location>
</feature>
<feature type="compositionally biased region" description="Basic and acidic residues" evidence="1">
    <location>
        <begin position="523"/>
        <end position="547"/>
    </location>
</feature>
<gene>
    <name evidence="4" type="ORF">CYLTODRAFT_372746</name>
</gene>
<keyword evidence="2" id="KW-0472">Membrane</keyword>
<sequence>MATLTEKKKEPSPLLPTTSRFSNSTAHTTEIPAQHAPSPTAAHPPAHLVAPFSCNFNDPRIAPQRKAFLKAMIFGGIFLTIVIFAVFSIYWGALYLVPCGKLKGWVVDLDGGRIGNSTLAALQEANANPAGTVDWQIQPASRFVGGAAEIADRIVNQNAWVAIVINEGASDRLSNAVANVDASYNSTDAITVFVNEARQENAFRSLIRPYLWKVLPTLAERFSEELSSELATQNPGSVVNILRNAPQIITLPVGYTIDNLRPFDYPVATAVTFVGLIYLLVLSFVIVQICAGARFISGLETKLSTVSLIKTRIVTSFIIYFFISIFYSSLTAAFQVKFGRKYDSAGFVIFWMLHFLAMSALGLALESMITLLTPRFIPFFVILWLLSNVSVAFMPIDVLPSFYHYGYAFPFWHVSSAIRSILFRTKNTLGLNFGVLIAWVCVSLISLPLFQWFMRRRMITKIAAQKAREANEAPPVAAPPVPVPQAASLPPQPESEKAGRWRQVGKMVGRVPVKGKGKTPETINEKDTPVTEETGNERGDVGEDRRL</sequence>
<evidence type="ECO:0000259" key="3">
    <source>
        <dbReference type="Pfam" id="PF12051"/>
    </source>
</evidence>
<evidence type="ECO:0000313" key="4">
    <source>
        <dbReference type="EMBL" id="KIY69434.1"/>
    </source>
</evidence>
<dbReference type="GO" id="GO:0016020">
    <property type="term" value="C:membrane"/>
    <property type="evidence" value="ECO:0007669"/>
    <property type="project" value="TreeGrafter"/>
</dbReference>
<dbReference type="AlphaFoldDB" id="A0A0D7BH48"/>
<dbReference type="Pfam" id="PF12051">
    <property type="entry name" value="DUF3533"/>
    <property type="match status" value="1"/>
</dbReference>
<feature type="transmembrane region" description="Helical" evidence="2">
    <location>
        <begin position="376"/>
        <end position="396"/>
    </location>
</feature>
<proteinExistence type="predicted"/>
<feature type="transmembrane region" description="Helical" evidence="2">
    <location>
        <begin position="67"/>
        <end position="93"/>
    </location>
</feature>